<dbReference type="PROSITE" id="PS00211">
    <property type="entry name" value="ABC_TRANSPORTER_1"/>
    <property type="match status" value="1"/>
</dbReference>
<dbReference type="GO" id="GO:0005886">
    <property type="term" value="C:plasma membrane"/>
    <property type="evidence" value="ECO:0007669"/>
    <property type="project" value="TreeGrafter"/>
</dbReference>
<evidence type="ECO:0000259" key="3">
    <source>
        <dbReference type="PROSITE" id="PS50893"/>
    </source>
</evidence>
<dbReference type="GO" id="GO:0005524">
    <property type="term" value="F:ATP binding"/>
    <property type="evidence" value="ECO:0007669"/>
    <property type="project" value="UniProtKB-KW"/>
</dbReference>
<dbReference type="KEGG" id="saz:Sama_1544"/>
<dbReference type="PANTHER" id="PTHR24220:SF659">
    <property type="entry name" value="TRANSPORTER, PUTATIVE-RELATED"/>
    <property type="match status" value="1"/>
</dbReference>
<reference evidence="4 5" key="1">
    <citation type="submission" date="2006-12" db="EMBL/GenBank/DDBJ databases">
        <title>Complete sequence of Shewanella amazonensis SB2B.</title>
        <authorList>
            <consortium name="US DOE Joint Genome Institute"/>
            <person name="Copeland A."/>
            <person name="Lucas S."/>
            <person name="Lapidus A."/>
            <person name="Barry K."/>
            <person name="Detter J.C."/>
            <person name="Glavina del Rio T."/>
            <person name="Hammon N."/>
            <person name="Israni S."/>
            <person name="Dalin E."/>
            <person name="Tice H."/>
            <person name="Pitluck S."/>
            <person name="Munk A.C."/>
            <person name="Brettin T."/>
            <person name="Bruce D."/>
            <person name="Han C."/>
            <person name="Tapia R."/>
            <person name="Gilna P."/>
            <person name="Schmutz J."/>
            <person name="Larimer F."/>
            <person name="Land M."/>
            <person name="Hauser L."/>
            <person name="Kyrpides N."/>
            <person name="Mikhailova N."/>
            <person name="Fredrickson J."/>
            <person name="Richardson P."/>
        </authorList>
    </citation>
    <scope>NUCLEOTIDE SEQUENCE [LARGE SCALE GENOMIC DNA]</scope>
    <source>
        <strain evidence="5">ATCC BAA-1098 / SB2B</strain>
    </source>
</reference>
<dbReference type="InterPro" id="IPR017871">
    <property type="entry name" value="ABC_transporter-like_CS"/>
</dbReference>
<evidence type="ECO:0000313" key="4">
    <source>
        <dbReference type="EMBL" id="ABL99751.1"/>
    </source>
</evidence>
<dbReference type="EMBL" id="CP000507">
    <property type="protein sequence ID" value="ABL99751.1"/>
    <property type="molecule type" value="Genomic_DNA"/>
</dbReference>
<protein>
    <submittedName>
        <fullName evidence="4">ABC transporter related</fullName>
    </submittedName>
</protein>
<evidence type="ECO:0000256" key="2">
    <source>
        <dbReference type="ARBA" id="ARBA00022840"/>
    </source>
</evidence>
<dbReference type="HOGENOM" id="CLU_000604_1_22_6"/>
<name>A1S5U5_SHEAM</name>
<dbReference type="AlphaFoldDB" id="A1S5U5"/>
<dbReference type="eggNOG" id="COG3638">
    <property type="taxonomic scope" value="Bacteria"/>
</dbReference>
<organism evidence="4 5">
    <name type="scientific">Shewanella amazonensis (strain ATCC BAA-1098 / SB2B)</name>
    <dbReference type="NCBI Taxonomy" id="326297"/>
    <lineage>
        <taxon>Bacteria</taxon>
        <taxon>Pseudomonadati</taxon>
        <taxon>Pseudomonadota</taxon>
        <taxon>Gammaproteobacteria</taxon>
        <taxon>Alteromonadales</taxon>
        <taxon>Shewanellaceae</taxon>
        <taxon>Shewanella</taxon>
    </lineage>
</organism>
<dbReference type="STRING" id="326297.Sama_1544"/>
<dbReference type="Gene3D" id="3.40.50.300">
    <property type="entry name" value="P-loop containing nucleotide triphosphate hydrolases"/>
    <property type="match status" value="1"/>
</dbReference>
<dbReference type="RefSeq" id="WP_011759659.1">
    <property type="nucleotide sequence ID" value="NC_008700.1"/>
</dbReference>
<gene>
    <name evidence="4" type="ordered locus">Sama_1544</name>
</gene>
<dbReference type="SUPFAM" id="SSF52540">
    <property type="entry name" value="P-loop containing nucleoside triphosphate hydrolases"/>
    <property type="match status" value="1"/>
</dbReference>
<feature type="domain" description="ABC transporter" evidence="3">
    <location>
        <begin position="2"/>
        <end position="218"/>
    </location>
</feature>
<keyword evidence="5" id="KW-1185">Reference proteome</keyword>
<evidence type="ECO:0000256" key="1">
    <source>
        <dbReference type="ARBA" id="ARBA00022741"/>
    </source>
</evidence>
<keyword evidence="1" id="KW-0547">Nucleotide-binding</keyword>
<sequence>MLVLDRLSLDYGGREVIKDLSVVLHSGQKVALIGASGAGKSTLLMHMYRQLKDRATLCAQSQGLVDSLSLYHNIYMGALARHSGLYNLANLVWPFKTPLAEVSALCHALELDIPPSTLVNRLSGGQRQRVAIGRALYQRQPIFLGDEPVSALDPAMADRIIRHILGSHDTVVMVLHNRHQALTHFDRILGLKNGQLVLDAPASTLTLADLDAFYGDAMKDEEAQC</sequence>
<keyword evidence="2" id="KW-0067">ATP-binding</keyword>
<dbReference type="InterPro" id="IPR015854">
    <property type="entry name" value="ABC_transpr_LolD-like"/>
</dbReference>
<dbReference type="GO" id="GO:0016887">
    <property type="term" value="F:ATP hydrolysis activity"/>
    <property type="evidence" value="ECO:0007669"/>
    <property type="project" value="InterPro"/>
</dbReference>
<dbReference type="SMART" id="SM00382">
    <property type="entry name" value="AAA"/>
    <property type="match status" value="1"/>
</dbReference>
<accession>A1S5U5</accession>
<dbReference type="PANTHER" id="PTHR24220">
    <property type="entry name" value="IMPORT ATP-BINDING PROTEIN"/>
    <property type="match status" value="1"/>
</dbReference>
<dbReference type="Pfam" id="PF00005">
    <property type="entry name" value="ABC_tran"/>
    <property type="match status" value="1"/>
</dbReference>
<evidence type="ECO:0000313" key="5">
    <source>
        <dbReference type="Proteomes" id="UP000009175"/>
    </source>
</evidence>
<dbReference type="InterPro" id="IPR003593">
    <property type="entry name" value="AAA+_ATPase"/>
</dbReference>
<dbReference type="InterPro" id="IPR027417">
    <property type="entry name" value="P-loop_NTPase"/>
</dbReference>
<dbReference type="Proteomes" id="UP000009175">
    <property type="component" value="Chromosome"/>
</dbReference>
<proteinExistence type="predicted"/>
<dbReference type="PROSITE" id="PS50893">
    <property type="entry name" value="ABC_TRANSPORTER_2"/>
    <property type="match status" value="1"/>
</dbReference>
<dbReference type="OrthoDB" id="5292475at2"/>
<dbReference type="InterPro" id="IPR003439">
    <property type="entry name" value="ABC_transporter-like_ATP-bd"/>
</dbReference>
<dbReference type="GO" id="GO:0022857">
    <property type="term" value="F:transmembrane transporter activity"/>
    <property type="evidence" value="ECO:0007669"/>
    <property type="project" value="TreeGrafter"/>
</dbReference>